<reference evidence="1 2" key="1">
    <citation type="submission" date="2016-03" db="EMBL/GenBank/DDBJ databases">
        <title>Whole genome sequencing of Grifola frondosa 9006-11.</title>
        <authorList>
            <person name="Min B."/>
            <person name="Park H."/>
            <person name="Kim J.-G."/>
            <person name="Cho H."/>
            <person name="Oh Y.-L."/>
            <person name="Kong W.-S."/>
            <person name="Choi I.-G."/>
        </authorList>
    </citation>
    <scope>NUCLEOTIDE SEQUENCE [LARGE SCALE GENOMIC DNA]</scope>
    <source>
        <strain evidence="1 2">9006-11</strain>
    </source>
</reference>
<dbReference type="EMBL" id="LUGG01000006">
    <property type="protein sequence ID" value="OBZ73704.1"/>
    <property type="molecule type" value="Genomic_DNA"/>
</dbReference>
<comment type="caution">
    <text evidence="1">The sequence shown here is derived from an EMBL/GenBank/DDBJ whole genome shotgun (WGS) entry which is preliminary data.</text>
</comment>
<dbReference type="AlphaFoldDB" id="A0A1C7MFB4"/>
<accession>A0A1C7MFB4</accession>
<evidence type="ECO:0000313" key="2">
    <source>
        <dbReference type="Proteomes" id="UP000092993"/>
    </source>
</evidence>
<sequence>MKLLYPSYIPHSVSSRHVVYQHRYKPSPDAHLSNLFISQSTEYSARSIHKKLWLVEVEKEVLEVAAHGMSQG</sequence>
<dbReference type="Proteomes" id="UP000092993">
    <property type="component" value="Unassembled WGS sequence"/>
</dbReference>
<protein>
    <submittedName>
        <fullName evidence="1">Uncharacterized protein</fullName>
    </submittedName>
</protein>
<proteinExistence type="predicted"/>
<name>A0A1C7MFB4_GRIFR</name>
<organism evidence="1 2">
    <name type="scientific">Grifola frondosa</name>
    <name type="common">Maitake</name>
    <name type="synonym">Polyporus frondosus</name>
    <dbReference type="NCBI Taxonomy" id="5627"/>
    <lineage>
        <taxon>Eukaryota</taxon>
        <taxon>Fungi</taxon>
        <taxon>Dikarya</taxon>
        <taxon>Basidiomycota</taxon>
        <taxon>Agaricomycotina</taxon>
        <taxon>Agaricomycetes</taxon>
        <taxon>Polyporales</taxon>
        <taxon>Grifolaceae</taxon>
        <taxon>Grifola</taxon>
    </lineage>
</organism>
<evidence type="ECO:0000313" key="1">
    <source>
        <dbReference type="EMBL" id="OBZ73704.1"/>
    </source>
</evidence>
<gene>
    <name evidence="1" type="ORF">A0H81_06578</name>
</gene>
<keyword evidence="2" id="KW-1185">Reference proteome</keyword>